<dbReference type="SMART" id="SM00922">
    <property type="entry name" value="MR_MLE"/>
    <property type="match status" value="1"/>
</dbReference>
<keyword evidence="3 4" id="KW-0456">Lyase</keyword>
<comment type="function">
    <text evidence="4">Converts 2-succinyl-6-hydroxy-2,4-cyclohexadiene-1-carboxylate (SHCHC) to 2-succinylbenzoate (OSB).</text>
</comment>
<dbReference type="GO" id="GO:0000287">
    <property type="term" value="F:magnesium ion binding"/>
    <property type="evidence" value="ECO:0007669"/>
    <property type="project" value="UniProtKB-UniRule"/>
</dbReference>
<keyword evidence="1 4" id="KW-0479">Metal-binding</keyword>
<comment type="similarity">
    <text evidence="4">Belongs to the mandelate racemase/muconate lactonizing enzyme family. MenC type 1 subfamily.</text>
</comment>
<dbReference type="SUPFAM" id="SSF51604">
    <property type="entry name" value="Enolase C-terminal domain-like"/>
    <property type="match status" value="1"/>
</dbReference>
<dbReference type="GO" id="GO:0043748">
    <property type="term" value="F:O-succinylbenzoate synthase activity"/>
    <property type="evidence" value="ECO:0007669"/>
    <property type="project" value="UniProtKB-EC"/>
</dbReference>
<comment type="pathway">
    <text evidence="4">Quinol/quinone metabolism; menaquinone biosynthesis.</text>
</comment>
<dbReference type="AlphaFoldDB" id="A0A346Y463"/>
<dbReference type="PANTHER" id="PTHR48073">
    <property type="entry name" value="O-SUCCINYLBENZOATE SYNTHASE-RELATED"/>
    <property type="match status" value="1"/>
</dbReference>
<evidence type="ECO:0000256" key="2">
    <source>
        <dbReference type="ARBA" id="ARBA00022842"/>
    </source>
</evidence>
<feature type="binding site" evidence="4">
    <location>
        <position position="184"/>
    </location>
    <ligand>
        <name>Mg(2+)</name>
        <dbReference type="ChEBI" id="CHEBI:18420"/>
    </ligand>
</feature>
<dbReference type="UniPathway" id="UPA00079"/>
<keyword evidence="2 4" id="KW-0460">Magnesium</keyword>
<dbReference type="KEGG" id="euz:DVS28_a4599"/>
<reference evidence="6 7" key="1">
    <citation type="submission" date="2018-09" db="EMBL/GenBank/DDBJ databases">
        <title>Complete genome sequence of Euzebya sp. DY32-46 isolated from seawater of Pacific Ocean.</title>
        <authorList>
            <person name="Xu L."/>
            <person name="Wu Y.-H."/>
            <person name="Xu X.-W."/>
        </authorList>
    </citation>
    <scope>NUCLEOTIDE SEQUENCE [LARGE SCALE GENOMIC DNA]</scope>
    <source>
        <strain evidence="6 7">DY32-46</strain>
    </source>
</reference>
<dbReference type="InterPro" id="IPR036849">
    <property type="entry name" value="Enolase-like_C_sf"/>
</dbReference>
<sequence>MIVDVAAPVPFTVPLVTRFRRVTSRSGVLVGGAAGWGEFSPFPDYGPEVTRWWWLAAQEAAAEGYPDPVRDHVEINTIVPVVDPQRAHEMVTASGCRTAKVKVADPGVSLAEDEARIEAVRDALGVSGLIRIDANAAWDVDEATRAIRLLERAAGGLEYVEQPCATLAEMATLRRRVDVPLAADESVRTAEDPLRIAGLEAADIIVVKVQPLGGVRRALAVIEAAGLPAVVSSAVETSVGLSAGLALAAALPELPHACGLGTAMLLAGDVVADPLVPVDGRLRVRWVEPEPELLERWAPGDPEAVLDRYRAAAAAAGAAVPEEGGL</sequence>
<dbReference type="SFLD" id="SFLDF00009">
    <property type="entry name" value="o-succinylbenzoate_synthase"/>
    <property type="match status" value="1"/>
</dbReference>
<dbReference type="SFLD" id="SFLDG00180">
    <property type="entry name" value="muconate_cycloisomerase"/>
    <property type="match status" value="1"/>
</dbReference>
<dbReference type="EMBL" id="CP031165">
    <property type="protein sequence ID" value="AXV09260.1"/>
    <property type="molecule type" value="Genomic_DNA"/>
</dbReference>
<feature type="domain" description="Mandelate racemase/muconate lactonizing enzyme C-terminal" evidence="5">
    <location>
        <begin position="80"/>
        <end position="180"/>
    </location>
</feature>
<dbReference type="InterPro" id="IPR029017">
    <property type="entry name" value="Enolase-like_N"/>
</dbReference>
<evidence type="ECO:0000259" key="5">
    <source>
        <dbReference type="SMART" id="SM00922"/>
    </source>
</evidence>
<dbReference type="PANTHER" id="PTHR48073:SF2">
    <property type="entry name" value="O-SUCCINYLBENZOATE SYNTHASE"/>
    <property type="match status" value="1"/>
</dbReference>
<evidence type="ECO:0000313" key="7">
    <source>
        <dbReference type="Proteomes" id="UP000264006"/>
    </source>
</evidence>
<dbReference type="NCBIfam" id="NF002782">
    <property type="entry name" value="PRK02901.1"/>
    <property type="match status" value="1"/>
</dbReference>
<comment type="catalytic activity">
    <reaction evidence="4">
        <text>(1R,6R)-6-hydroxy-2-succinyl-cyclohexa-2,4-diene-1-carboxylate = 2-succinylbenzoate + H2O</text>
        <dbReference type="Rhea" id="RHEA:10196"/>
        <dbReference type="ChEBI" id="CHEBI:15377"/>
        <dbReference type="ChEBI" id="CHEBI:18325"/>
        <dbReference type="ChEBI" id="CHEBI:58689"/>
        <dbReference type="EC" id="4.2.1.113"/>
    </reaction>
</comment>
<evidence type="ECO:0000313" key="6">
    <source>
        <dbReference type="EMBL" id="AXV09260.1"/>
    </source>
</evidence>
<accession>A0A346Y463</accession>
<feature type="binding site" evidence="4">
    <location>
        <position position="133"/>
    </location>
    <ligand>
        <name>Mg(2+)</name>
        <dbReference type="ChEBI" id="CHEBI:18420"/>
    </ligand>
</feature>
<dbReference type="Gene3D" id="3.20.20.120">
    <property type="entry name" value="Enolase-like C-terminal domain"/>
    <property type="match status" value="1"/>
</dbReference>
<protein>
    <recommendedName>
        <fullName evidence="4">o-succinylbenzoate synthase</fullName>
        <shortName evidence="4">OSB synthase</shortName>
        <shortName evidence="4">OSBS</shortName>
        <ecNumber evidence="4">4.2.1.113</ecNumber>
    </recommendedName>
    <alternativeName>
        <fullName evidence="4">4-(2'-carboxyphenyl)-4-oxybutyric acid synthase</fullName>
    </alternativeName>
    <alternativeName>
        <fullName evidence="4">o-succinylbenzoic acid synthase</fullName>
    </alternativeName>
</protein>
<dbReference type="InterPro" id="IPR029065">
    <property type="entry name" value="Enolase_C-like"/>
</dbReference>
<dbReference type="SUPFAM" id="SSF54826">
    <property type="entry name" value="Enolase N-terminal domain-like"/>
    <property type="match status" value="1"/>
</dbReference>
<evidence type="ECO:0000256" key="4">
    <source>
        <dbReference type="HAMAP-Rule" id="MF_00470"/>
    </source>
</evidence>
<dbReference type="Pfam" id="PF18374">
    <property type="entry name" value="Enolase_like_N"/>
    <property type="match status" value="1"/>
</dbReference>
<dbReference type="Pfam" id="PF13378">
    <property type="entry name" value="MR_MLE_C"/>
    <property type="match status" value="1"/>
</dbReference>
<dbReference type="GO" id="GO:0009234">
    <property type="term" value="P:menaquinone biosynthetic process"/>
    <property type="evidence" value="ECO:0007669"/>
    <property type="project" value="UniProtKB-UniRule"/>
</dbReference>
<dbReference type="InterPro" id="IPR010196">
    <property type="entry name" value="OSB_synthase_MenC1"/>
</dbReference>
<keyword evidence="7" id="KW-1185">Reference proteome</keyword>
<gene>
    <name evidence="4" type="primary">menC</name>
    <name evidence="6" type="ORF">DVS28_a4599</name>
</gene>
<dbReference type="SFLD" id="SFLDS00001">
    <property type="entry name" value="Enolase"/>
    <property type="match status" value="1"/>
</dbReference>
<dbReference type="CDD" id="cd03320">
    <property type="entry name" value="OSBS"/>
    <property type="match status" value="1"/>
</dbReference>
<evidence type="ECO:0000256" key="3">
    <source>
        <dbReference type="ARBA" id="ARBA00023239"/>
    </source>
</evidence>
<keyword evidence="4" id="KW-0474">Menaquinone biosynthesis</keyword>
<proteinExistence type="inferred from homology"/>
<dbReference type="InterPro" id="IPR013342">
    <property type="entry name" value="Mandelate_racemase_C"/>
</dbReference>
<feature type="active site" description="Proton donor" evidence="4">
    <location>
        <position position="102"/>
    </location>
</feature>
<feature type="binding site" evidence="4">
    <location>
        <position position="161"/>
    </location>
    <ligand>
        <name>Mg(2+)</name>
        <dbReference type="ChEBI" id="CHEBI:18420"/>
    </ligand>
</feature>
<dbReference type="UniPathway" id="UPA01057">
    <property type="reaction ID" value="UER00165"/>
</dbReference>
<dbReference type="Proteomes" id="UP000264006">
    <property type="component" value="Chromosome"/>
</dbReference>
<evidence type="ECO:0000256" key="1">
    <source>
        <dbReference type="ARBA" id="ARBA00022723"/>
    </source>
</evidence>
<name>A0A346Y463_9ACTN</name>
<feature type="active site" description="Proton acceptor" evidence="4">
    <location>
        <position position="208"/>
    </location>
</feature>
<dbReference type="EC" id="4.2.1.113" evidence="4"/>
<dbReference type="HAMAP" id="MF_00470">
    <property type="entry name" value="MenC_1"/>
    <property type="match status" value="1"/>
</dbReference>
<comment type="pathway">
    <text evidence="4">Quinol/quinone metabolism; 1,4-dihydroxy-2-naphthoate biosynthesis; 1,4-dihydroxy-2-naphthoate from chorismate: step 4/7.</text>
</comment>
<organism evidence="6 7">
    <name type="scientific">Euzebya pacifica</name>
    <dbReference type="NCBI Taxonomy" id="1608957"/>
    <lineage>
        <taxon>Bacteria</taxon>
        <taxon>Bacillati</taxon>
        <taxon>Actinomycetota</taxon>
        <taxon>Nitriliruptoria</taxon>
        <taxon>Euzebyales</taxon>
    </lineage>
</organism>
<comment type="cofactor">
    <cofactor evidence="4">
        <name>a divalent metal cation</name>
        <dbReference type="ChEBI" id="CHEBI:60240"/>
    </cofactor>
</comment>